<dbReference type="Proteomes" id="UP000676246">
    <property type="component" value="Unassembled WGS sequence"/>
</dbReference>
<organism evidence="1 2">
    <name type="scientific">Ideonella alba</name>
    <dbReference type="NCBI Taxonomy" id="2824118"/>
    <lineage>
        <taxon>Bacteria</taxon>
        <taxon>Pseudomonadati</taxon>
        <taxon>Pseudomonadota</taxon>
        <taxon>Betaproteobacteria</taxon>
        <taxon>Burkholderiales</taxon>
        <taxon>Sphaerotilaceae</taxon>
        <taxon>Ideonella</taxon>
    </lineage>
</organism>
<dbReference type="EMBL" id="JAGQDD010000001">
    <property type="protein sequence ID" value="MBQ0929128.1"/>
    <property type="molecule type" value="Genomic_DNA"/>
</dbReference>
<keyword evidence="2" id="KW-1185">Reference proteome</keyword>
<gene>
    <name evidence="1" type="ORF">KAK03_01425</name>
</gene>
<reference evidence="1 2" key="1">
    <citation type="submission" date="2021-04" db="EMBL/GenBank/DDBJ databases">
        <title>The genome sequence of Ideonella sp. 3Y2.</title>
        <authorList>
            <person name="Liu Y."/>
        </authorList>
    </citation>
    <scope>NUCLEOTIDE SEQUENCE [LARGE SCALE GENOMIC DNA]</scope>
    <source>
        <strain evidence="1 2">3Y2</strain>
    </source>
</reference>
<dbReference type="RefSeq" id="WP_210851346.1">
    <property type="nucleotide sequence ID" value="NZ_JAGQDD010000001.1"/>
</dbReference>
<accession>A0A940Y5J2</accession>
<sequence>MAAITSQTFHPAPTLGMPRGARIAATAFLALLSGISRHLAHQVTAPRRRSRSDEAAEVREMARHWEHSDPGFAADLYAAAARHEGLDD</sequence>
<evidence type="ECO:0000313" key="2">
    <source>
        <dbReference type="Proteomes" id="UP000676246"/>
    </source>
</evidence>
<proteinExistence type="predicted"/>
<dbReference type="AlphaFoldDB" id="A0A940Y5J2"/>
<comment type="caution">
    <text evidence="1">The sequence shown here is derived from an EMBL/GenBank/DDBJ whole genome shotgun (WGS) entry which is preliminary data.</text>
</comment>
<protein>
    <submittedName>
        <fullName evidence="1">Uncharacterized protein</fullName>
    </submittedName>
</protein>
<evidence type="ECO:0000313" key="1">
    <source>
        <dbReference type="EMBL" id="MBQ0929128.1"/>
    </source>
</evidence>
<name>A0A940Y5J2_9BURK</name>